<name>F7Q831_9GAMM</name>
<dbReference type="Proteomes" id="UP000006242">
    <property type="component" value="Unassembled WGS sequence"/>
</dbReference>
<dbReference type="Pfam" id="PF02641">
    <property type="entry name" value="DUF190"/>
    <property type="match status" value="1"/>
</dbReference>
<reference evidence="2 3" key="1">
    <citation type="journal article" date="2011" name="J. Bacteriol.">
        <title>Genome sequence of Salinisphaera shabanensis, a gammaproteobacterium from the harsh, variable environment of the brine-seawater interface of the Shaban Deep in the Red Sea.</title>
        <authorList>
            <person name="Antunes A."/>
            <person name="Alam I."/>
            <person name="Bajic V.B."/>
            <person name="Stingl U."/>
        </authorList>
    </citation>
    <scope>NUCLEOTIDE SEQUENCE [LARGE SCALE GENOMIC DNA]</scope>
    <source>
        <strain evidence="2 3">E1L3A</strain>
    </source>
</reference>
<evidence type="ECO:0000313" key="3">
    <source>
        <dbReference type="Proteomes" id="UP000006242"/>
    </source>
</evidence>
<dbReference type="OrthoDB" id="5339790at2"/>
<organism evidence="2 3">
    <name type="scientific">Salinisphaera shabanensis E1L3A</name>
    <dbReference type="NCBI Taxonomy" id="1033802"/>
    <lineage>
        <taxon>Bacteria</taxon>
        <taxon>Pseudomonadati</taxon>
        <taxon>Pseudomonadota</taxon>
        <taxon>Gammaproteobacteria</taxon>
        <taxon>Salinisphaerales</taxon>
        <taxon>Salinisphaeraceae</taxon>
        <taxon>Salinisphaera</taxon>
    </lineage>
</organism>
<dbReference type="eggNOG" id="COG1993">
    <property type="taxonomic scope" value="Bacteria"/>
</dbReference>
<dbReference type="RefSeq" id="WP_006912651.1">
    <property type="nucleotide sequence ID" value="NZ_AFNV02000012.1"/>
</dbReference>
<keyword evidence="3" id="KW-1185">Reference proteome</keyword>
<dbReference type="InterPro" id="IPR015867">
    <property type="entry name" value="N-reg_PII/ATP_PRibTrfase_C"/>
</dbReference>
<dbReference type="InterPro" id="IPR011322">
    <property type="entry name" value="N-reg_PII-like_a/b"/>
</dbReference>
<gene>
    <name evidence="2" type="ORF">SSPSH_001920</name>
</gene>
<dbReference type="EMBL" id="AFNV02000012">
    <property type="protein sequence ID" value="ERJ19081.1"/>
    <property type="molecule type" value="Genomic_DNA"/>
</dbReference>
<evidence type="ECO:0000313" key="2">
    <source>
        <dbReference type="EMBL" id="ERJ19081.1"/>
    </source>
</evidence>
<comment type="similarity">
    <text evidence="1">Belongs to the UPF0166 family.</text>
</comment>
<proteinExistence type="inferred from homology"/>
<dbReference type="STRING" id="1033802.SSPSH_001920"/>
<reference evidence="2 3" key="2">
    <citation type="journal article" date="2013" name="PLoS ONE">
        <title>INDIGO - INtegrated Data Warehouse of MIcrobial GenOmes with Examples from the Red Sea Extremophiles.</title>
        <authorList>
            <person name="Alam I."/>
            <person name="Antunes A."/>
            <person name="Kamau A.A."/>
            <person name="Ba Alawi W."/>
            <person name="Kalkatawi M."/>
            <person name="Stingl U."/>
            <person name="Bajic V.B."/>
        </authorList>
    </citation>
    <scope>NUCLEOTIDE SEQUENCE [LARGE SCALE GENOMIC DNA]</scope>
    <source>
        <strain evidence="2 3">E1L3A</strain>
    </source>
</reference>
<protein>
    <submittedName>
        <fullName evidence="2">Uncharacterized protein</fullName>
    </submittedName>
</protein>
<accession>F7Q831</accession>
<dbReference type="SUPFAM" id="SSF54913">
    <property type="entry name" value="GlnB-like"/>
    <property type="match status" value="1"/>
</dbReference>
<sequence length="105" mass="11922">MKGFELIFMAPRSRRHHGKPALDTVAELARDQGIERSTRRVDAEGTGMSGHTHSAHFFEQADEPEELMFVLDGGQADTLIRSVDEHAVPVFCVRRAIEYWHFGEE</sequence>
<dbReference type="Gene3D" id="3.30.70.120">
    <property type="match status" value="1"/>
</dbReference>
<dbReference type="InterPro" id="IPR003793">
    <property type="entry name" value="UPF0166"/>
</dbReference>
<dbReference type="AlphaFoldDB" id="F7Q831"/>
<comment type="caution">
    <text evidence="2">The sequence shown here is derived from an EMBL/GenBank/DDBJ whole genome shotgun (WGS) entry which is preliminary data.</text>
</comment>
<evidence type="ECO:0000256" key="1">
    <source>
        <dbReference type="ARBA" id="ARBA00010554"/>
    </source>
</evidence>